<feature type="domain" description="Ionotropic glutamate receptor C-terminal" evidence="20">
    <location>
        <begin position="454"/>
        <end position="835"/>
    </location>
</feature>
<keyword evidence="22" id="KW-1185">Reference proteome</keyword>
<feature type="chain" id="PRO_5035940572" evidence="19">
    <location>
        <begin position="22"/>
        <end position="955"/>
    </location>
</feature>
<evidence type="ECO:0000256" key="8">
    <source>
        <dbReference type="ARBA" id="ARBA00023136"/>
    </source>
</evidence>
<dbReference type="GO" id="GO:0038023">
    <property type="term" value="F:signaling receptor activity"/>
    <property type="evidence" value="ECO:0007669"/>
    <property type="project" value="InterPro"/>
</dbReference>
<evidence type="ECO:0000256" key="14">
    <source>
        <dbReference type="ARBA" id="ARBA00034104"/>
    </source>
</evidence>
<evidence type="ECO:0000313" key="22">
    <source>
        <dbReference type="Proteomes" id="UP000838756"/>
    </source>
</evidence>
<keyword evidence="8 18" id="KW-0472">Membrane</keyword>
<comment type="caution">
    <text evidence="21">The sequence shown here is derived from an EMBL/GenBank/DDBJ whole genome shotgun (WGS) entry which is preliminary data.</text>
</comment>
<dbReference type="GO" id="GO:0045211">
    <property type="term" value="C:postsynaptic membrane"/>
    <property type="evidence" value="ECO:0007669"/>
    <property type="project" value="UniProtKB-SubCell"/>
</dbReference>
<keyword evidence="9" id="KW-0675">Receptor</keyword>
<keyword evidence="5 18" id="KW-1133">Transmembrane helix</keyword>
<dbReference type="FunFam" id="3.40.190.10:FF:000061">
    <property type="entry name" value="Glutamate receptor, ionotropic kainate"/>
    <property type="match status" value="1"/>
</dbReference>
<evidence type="ECO:0000256" key="3">
    <source>
        <dbReference type="ARBA" id="ARBA00022475"/>
    </source>
</evidence>
<keyword evidence="2" id="KW-0813">Transport</keyword>
<sequence>MICDYGIMWWLLIFLRISVNSQIIHTETHEILYQIAGIFEDNAKIQQHAFDETMRQARLDPADQLSLAGAHDGKALQDWRFDPVLIEPLRSDSYSIWRTLCSNTAMRPIAIFGPQNPISDGAVREQCAIANIPHIQATWKPPLYYDDDSNEEVTENSTEDEEPVFKKISINFYPPADEILYAYAKLLKLYKWEKFAVLYEDDMGLLRVQKILAHHTDQHPVTVRRLDPNANNYPIFKLLNKFQIYRNIILDCHVDRVIKYLSEAREVQMVTHYQHYILITMDASTVADKLKNFNSNVTWLSLTEYDKLQNHNLAQRVGKWLDVKNDAMRPSVTSFKIESLIMDDIANHVLKSLQKVESIKSNKSKPYDAICEPNLSPWAYGAQLQNKILKTNSTGVTGHIAFNEKGQRVNYTLYINEIYVSELNTVGSWDSSTQELTEDRPEDDNLKYQKNSKNFIIIARKTKPFFSDKQCHKNDTDCEEETADENYEGFGVELIKEIFDNLHRNKFNYTFTFVNYEVKKDVKNYLKTRKSYGLLDELLNNKADLAVGDITITEDRKKVVDFSVPFMSLGISILYTKEKEVLPGMFSFLNPYTFEVWMYTATAYCVVSILLFVCSRISPGDWENPQPCDKDPEELENIWNFKNCTWLTMGSIMCQGCDILPKAAGSRWVCGMWWFFAVIVCQTYIAQLSASMTSAMETEPINKVDDLAKQTKVLYGAIQNGSTYEFFKNSKDKMYRRMFENMEANPAVLVRSNDEGVKRVTSGKSKYAFFMESIAIEYELRKNCYLKKIGGELDSKDYGIAMPANSPFRTHINKAILELKEAGILGKIKKKWWEDKNKQECPDEKVDKNDQEGDLEMKHLMGAFVVLIAGLVFCLFITAIEFMNEVRNIVVREQVSHKEVFIKELKASLNFFQLQKPVLRNPSRASSLASSNGSEKRENRSNVIENFLDFEKEVQ</sequence>
<dbReference type="InterPro" id="IPR001828">
    <property type="entry name" value="ANF_lig-bd_rcpt"/>
</dbReference>
<comment type="subcellular location">
    <subcellularLocation>
        <location evidence="14">Postsynaptic cell membrane</location>
        <topology evidence="14">Multi-pass membrane protein</topology>
    </subcellularLocation>
</comment>
<keyword evidence="6" id="KW-0770">Synapse</keyword>
<feature type="binding site" evidence="15">
    <location>
        <position position="772"/>
    </location>
    <ligand>
        <name>L-glutamate</name>
        <dbReference type="ChEBI" id="CHEBI:29985"/>
    </ligand>
</feature>
<evidence type="ECO:0000256" key="16">
    <source>
        <dbReference type="PIRSR" id="PIRSR601508-2"/>
    </source>
</evidence>
<feature type="site" description="Interaction with the cone snail toxin Con-ikot-ikot" evidence="16">
    <location>
        <position position="728"/>
    </location>
</feature>
<feature type="binding site" evidence="15">
    <location>
        <position position="556"/>
    </location>
    <ligand>
        <name>L-glutamate</name>
        <dbReference type="ChEBI" id="CHEBI:29985"/>
    </ligand>
</feature>
<keyword evidence="19" id="KW-0732">Signal</keyword>
<comment type="similarity">
    <text evidence="1">Belongs to the glutamate-gated ion channel (TC 1.A.10.1) family.</text>
</comment>
<evidence type="ECO:0000259" key="20">
    <source>
        <dbReference type="SMART" id="SM00079"/>
    </source>
</evidence>
<evidence type="ECO:0000256" key="17">
    <source>
        <dbReference type="PIRSR" id="PIRSR601508-3"/>
    </source>
</evidence>
<dbReference type="AlphaFoldDB" id="A0A8S4RVM2"/>
<dbReference type="Proteomes" id="UP000838756">
    <property type="component" value="Unassembled WGS sequence"/>
</dbReference>
<evidence type="ECO:0000313" key="21">
    <source>
        <dbReference type="EMBL" id="CAH2241754.1"/>
    </source>
</evidence>
<evidence type="ECO:0000256" key="9">
    <source>
        <dbReference type="ARBA" id="ARBA00023170"/>
    </source>
</evidence>
<dbReference type="SUPFAM" id="SSF53822">
    <property type="entry name" value="Periplasmic binding protein-like I"/>
    <property type="match status" value="1"/>
</dbReference>
<dbReference type="SUPFAM" id="SSF53850">
    <property type="entry name" value="Periplasmic binding protein-like II"/>
    <property type="match status" value="1"/>
</dbReference>
<proteinExistence type="inferred from homology"/>
<feature type="binding site" evidence="15">
    <location>
        <position position="551"/>
    </location>
    <ligand>
        <name>L-glutamate</name>
        <dbReference type="ChEBI" id="CHEBI:29985"/>
    </ligand>
</feature>
<dbReference type="EMBL" id="CAKXAJ010025589">
    <property type="protein sequence ID" value="CAH2241754.1"/>
    <property type="molecule type" value="Genomic_DNA"/>
</dbReference>
<evidence type="ECO:0000256" key="4">
    <source>
        <dbReference type="ARBA" id="ARBA00022692"/>
    </source>
</evidence>
<feature type="binding site" evidence="15">
    <location>
        <position position="723"/>
    </location>
    <ligand>
        <name>L-glutamate</name>
        <dbReference type="ChEBI" id="CHEBI:29985"/>
    </ligand>
</feature>
<dbReference type="PANTHER" id="PTHR18966">
    <property type="entry name" value="IONOTROPIC GLUTAMATE RECEPTOR"/>
    <property type="match status" value="1"/>
</dbReference>
<dbReference type="InterPro" id="IPR015683">
    <property type="entry name" value="Ionotropic_Glu_rcpt"/>
</dbReference>
<feature type="disulfide bond" evidence="17">
    <location>
        <begin position="784"/>
        <end position="841"/>
    </location>
</feature>
<keyword evidence="12" id="KW-1071">Ligand-gated ion channel</keyword>
<dbReference type="PRINTS" id="PR00177">
    <property type="entry name" value="NMDARECEPTOR"/>
</dbReference>
<feature type="binding site" evidence="15">
    <location>
        <position position="722"/>
    </location>
    <ligand>
        <name>L-glutamate</name>
        <dbReference type="ChEBI" id="CHEBI:29985"/>
    </ligand>
</feature>
<keyword evidence="11" id="KW-0628">Postsynaptic cell membrane</keyword>
<name>A0A8S4RVM2_9NEOP</name>
<dbReference type="Gene3D" id="1.10.287.70">
    <property type="match status" value="1"/>
</dbReference>
<feature type="transmembrane region" description="Helical" evidence="18">
    <location>
        <begin position="860"/>
        <end position="880"/>
    </location>
</feature>
<evidence type="ECO:0000256" key="15">
    <source>
        <dbReference type="PIRSR" id="PIRSR601508-1"/>
    </source>
</evidence>
<evidence type="ECO:0000256" key="11">
    <source>
        <dbReference type="ARBA" id="ARBA00023257"/>
    </source>
</evidence>
<gene>
    <name evidence="21" type="primary">jg16320</name>
    <name evidence="21" type="ORF">PAEG_LOCUS18164</name>
</gene>
<dbReference type="InterPro" id="IPR028082">
    <property type="entry name" value="Peripla_BP_I"/>
</dbReference>
<evidence type="ECO:0000256" key="10">
    <source>
        <dbReference type="ARBA" id="ARBA00023180"/>
    </source>
</evidence>
<keyword evidence="17" id="KW-1015">Disulfide bond</keyword>
<feature type="signal peptide" evidence="19">
    <location>
        <begin position="1"/>
        <end position="21"/>
    </location>
</feature>
<dbReference type="Gene3D" id="3.40.190.10">
    <property type="entry name" value="Periplasmic binding protein-like II"/>
    <property type="match status" value="2"/>
</dbReference>
<reference evidence="21" key="1">
    <citation type="submission" date="2022-03" db="EMBL/GenBank/DDBJ databases">
        <authorList>
            <person name="Lindestad O."/>
        </authorList>
    </citation>
    <scope>NUCLEOTIDE SEQUENCE</scope>
</reference>
<dbReference type="GO" id="GO:0015276">
    <property type="term" value="F:ligand-gated monoatomic ion channel activity"/>
    <property type="evidence" value="ECO:0007669"/>
    <property type="project" value="InterPro"/>
</dbReference>
<evidence type="ECO:0000256" key="2">
    <source>
        <dbReference type="ARBA" id="ARBA00022448"/>
    </source>
</evidence>
<keyword evidence="4 18" id="KW-0812">Transmembrane</keyword>
<evidence type="ECO:0000256" key="1">
    <source>
        <dbReference type="ARBA" id="ARBA00008685"/>
    </source>
</evidence>
<dbReference type="SMART" id="SM00079">
    <property type="entry name" value="PBPe"/>
    <property type="match status" value="1"/>
</dbReference>
<protein>
    <submittedName>
        <fullName evidence="21">Jg16320 protein</fullName>
    </submittedName>
</protein>
<dbReference type="Pfam" id="PF01094">
    <property type="entry name" value="ANF_receptor"/>
    <property type="match status" value="1"/>
</dbReference>
<dbReference type="InterPro" id="IPR001508">
    <property type="entry name" value="Iono_Glu_rcpt_met"/>
</dbReference>
<feature type="transmembrane region" description="Helical" evidence="18">
    <location>
        <begin position="596"/>
        <end position="614"/>
    </location>
</feature>
<dbReference type="Gene3D" id="3.40.50.2300">
    <property type="match status" value="2"/>
</dbReference>
<dbReference type="InterPro" id="IPR001320">
    <property type="entry name" value="Iontro_rcpt_C"/>
</dbReference>
<keyword evidence="3" id="KW-1003">Cell membrane</keyword>
<feature type="site" description="Crucial to convey clamshell closure to channel opening" evidence="16">
    <location>
        <position position="701"/>
    </location>
</feature>
<evidence type="ECO:0000256" key="18">
    <source>
        <dbReference type="SAM" id="Phobius"/>
    </source>
</evidence>
<evidence type="ECO:0000256" key="12">
    <source>
        <dbReference type="ARBA" id="ARBA00023286"/>
    </source>
</evidence>
<dbReference type="OrthoDB" id="5984008at2759"/>
<evidence type="ECO:0000256" key="7">
    <source>
        <dbReference type="ARBA" id="ARBA00023065"/>
    </source>
</evidence>
<feature type="disulfide bond" evidence="17">
    <location>
        <begin position="101"/>
        <end position="371"/>
    </location>
</feature>
<evidence type="ECO:0000256" key="13">
    <source>
        <dbReference type="ARBA" id="ARBA00023303"/>
    </source>
</evidence>
<dbReference type="Pfam" id="PF00060">
    <property type="entry name" value="Lig_chan"/>
    <property type="match status" value="1"/>
</dbReference>
<dbReference type="InterPro" id="IPR019594">
    <property type="entry name" value="Glu/Gly-bd"/>
</dbReference>
<keyword evidence="10" id="KW-0325">Glycoprotein</keyword>
<evidence type="ECO:0000256" key="5">
    <source>
        <dbReference type="ARBA" id="ARBA00022989"/>
    </source>
</evidence>
<evidence type="ECO:0000256" key="19">
    <source>
        <dbReference type="SAM" id="SignalP"/>
    </source>
</evidence>
<keyword evidence="13" id="KW-0407">Ion channel</keyword>
<evidence type="ECO:0000256" key="6">
    <source>
        <dbReference type="ARBA" id="ARBA00023018"/>
    </source>
</evidence>
<accession>A0A8S4RVM2</accession>
<dbReference type="Pfam" id="PF10613">
    <property type="entry name" value="Lig_chan-Glu_bd"/>
    <property type="match status" value="1"/>
</dbReference>
<dbReference type="FunFam" id="1.10.287.70:FF:000010">
    <property type="entry name" value="Putative glutamate receptor ionotropic kainate 1"/>
    <property type="match status" value="1"/>
</dbReference>
<keyword evidence="7" id="KW-0406">Ion transport</keyword>
<organism evidence="21 22">
    <name type="scientific">Pararge aegeria aegeria</name>
    <dbReference type="NCBI Taxonomy" id="348720"/>
    <lineage>
        <taxon>Eukaryota</taxon>
        <taxon>Metazoa</taxon>
        <taxon>Ecdysozoa</taxon>
        <taxon>Arthropoda</taxon>
        <taxon>Hexapoda</taxon>
        <taxon>Insecta</taxon>
        <taxon>Pterygota</taxon>
        <taxon>Neoptera</taxon>
        <taxon>Endopterygota</taxon>
        <taxon>Lepidoptera</taxon>
        <taxon>Glossata</taxon>
        <taxon>Ditrysia</taxon>
        <taxon>Papilionoidea</taxon>
        <taxon>Nymphalidae</taxon>
        <taxon>Satyrinae</taxon>
        <taxon>Satyrini</taxon>
        <taxon>Parargina</taxon>
        <taxon>Pararge</taxon>
    </lineage>
</organism>